<protein>
    <submittedName>
        <fullName evidence="1">Ornithine cyclodeaminase family protein</fullName>
    </submittedName>
</protein>
<dbReference type="Gene3D" id="3.30.1780.10">
    <property type="entry name" value="ornithine cyclodeaminase, domain 1"/>
    <property type="match status" value="1"/>
</dbReference>
<keyword evidence="2" id="KW-1185">Reference proteome</keyword>
<dbReference type="EMBL" id="JBBDGN010000001">
    <property type="protein sequence ID" value="MEJ1090492.1"/>
    <property type="molecule type" value="Genomic_DNA"/>
</dbReference>
<dbReference type="RefSeq" id="WP_337316895.1">
    <property type="nucleotide sequence ID" value="NZ_JBBDGN010000001.1"/>
</dbReference>
<evidence type="ECO:0000313" key="2">
    <source>
        <dbReference type="Proteomes" id="UP001366085"/>
    </source>
</evidence>
<dbReference type="InterPro" id="IPR036291">
    <property type="entry name" value="NAD(P)-bd_dom_sf"/>
</dbReference>
<name>A0ABU8LJK4_9MICO</name>
<dbReference type="PIRSF" id="PIRSF001439">
    <property type="entry name" value="CryM"/>
    <property type="match status" value="1"/>
</dbReference>
<evidence type="ECO:0000313" key="1">
    <source>
        <dbReference type="EMBL" id="MEJ1090492.1"/>
    </source>
</evidence>
<organism evidence="1 2">
    <name type="scientific">Microbacterium istanbulense</name>
    <dbReference type="NCBI Taxonomy" id="3122049"/>
    <lineage>
        <taxon>Bacteria</taxon>
        <taxon>Bacillati</taxon>
        <taxon>Actinomycetota</taxon>
        <taxon>Actinomycetes</taxon>
        <taxon>Micrococcales</taxon>
        <taxon>Microbacteriaceae</taxon>
        <taxon>Microbacterium</taxon>
    </lineage>
</organism>
<dbReference type="SUPFAM" id="SSF51735">
    <property type="entry name" value="NAD(P)-binding Rossmann-fold domains"/>
    <property type="match status" value="1"/>
</dbReference>
<accession>A0ABU8LJK4</accession>
<dbReference type="Pfam" id="PF02423">
    <property type="entry name" value="OCD_Mu_crystall"/>
    <property type="match status" value="1"/>
</dbReference>
<gene>
    <name evidence="1" type="ORF">WDU93_02205</name>
</gene>
<dbReference type="InterPro" id="IPR003462">
    <property type="entry name" value="ODC_Mu_crystall"/>
</dbReference>
<dbReference type="Proteomes" id="UP001366085">
    <property type="component" value="Unassembled WGS sequence"/>
</dbReference>
<dbReference type="PANTHER" id="PTHR13812:SF19">
    <property type="entry name" value="KETIMINE REDUCTASE MU-CRYSTALLIN"/>
    <property type="match status" value="1"/>
</dbReference>
<dbReference type="Gene3D" id="3.40.50.720">
    <property type="entry name" value="NAD(P)-binding Rossmann-like Domain"/>
    <property type="match status" value="1"/>
</dbReference>
<sequence length="324" mass="33409">MGDTAKSHIAMLDARGLRAALDVRAAVAAIEAALQAGLDPDDDLPRLSVPLQSGEFLLMPSEQRAATGLKVITVAPSNPEQDLPRIQGLYLLFDRATLTLRTLLDGAALTTLRTPAVTMAAIRPALERRTDPLHIVVFGTGPQAVAHVDAARAVLAGTRDIATVTYVSRSGRAPASAPTALTLRADGTDVEAALARAGLVMCATTARTPLFDSSLVGPQTVVAAVGSHEPDARELDAALLARAQVIVESRATALRECGDVVLAVAEGALDPDDLVPLRAVVAGQVAPASDRPIVFKSAGMSWEDLVLAEAASASASASTPTSTI</sequence>
<comment type="caution">
    <text evidence="1">The sequence shown here is derived from an EMBL/GenBank/DDBJ whole genome shotgun (WGS) entry which is preliminary data.</text>
</comment>
<proteinExistence type="predicted"/>
<dbReference type="PANTHER" id="PTHR13812">
    <property type="entry name" value="KETIMINE REDUCTASE MU-CRYSTALLIN"/>
    <property type="match status" value="1"/>
</dbReference>
<reference evidence="1 2" key="1">
    <citation type="submission" date="2024-02" db="EMBL/GenBank/DDBJ databases">
        <authorList>
            <person name="Saticioglu I.B."/>
        </authorList>
    </citation>
    <scope>NUCLEOTIDE SEQUENCE [LARGE SCALE GENOMIC DNA]</scope>
    <source>
        <strain evidence="1 2">Mu-43</strain>
    </source>
</reference>
<dbReference type="InterPro" id="IPR023401">
    <property type="entry name" value="ODC_N"/>
</dbReference>